<keyword evidence="4 6" id="KW-1133">Transmembrane helix</keyword>
<dbReference type="EMBL" id="CADIKZ010000003">
    <property type="protein sequence ID" value="CAB3847498.1"/>
    <property type="molecule type" value="Genomic_DNA"/>
</dbReference>
<gene>
    <name evidence="8" type="primary">mdtL_3</name>
    <name evidence="8" type="ORF">LMG26788_01588</name>
</gene>
<dbReference type="InterPro" id="IPR020846">
    <property type="entry name" value="MFS_dom"/>
</dbReference>
<keyword evidence="5 6" id="KW-0472">Membrane</keyword>
<accession>A0A6S7DQH1</accession>
<dbReference type="PROSITE" id="PS51257">
    <property type="entry name" value="PROKAR_LIPOPROTEIN"/>
    <property type="match status" value="1"/>
</dbReference>
<feature type="transmembrane region" description="Helical" evidence="6">
    <location>
        <begin position="127"/>
        <end position="148"/>
    </location>
</feature>
<dbReference type="PANTHER" id="PTHR43124">
    <property type="entry name" value="PURINE EFFLUX PUMP PBUE"/>
    <property type="match status" value="1"/>
</dbReference>
<feature type="transmembrane region" description="Helical" evidence="6">
    <location>
        <begin position="102"/>
        <end position="121"/>
    </location>
</feature>
<dbReference type="PROSITE" id="PS50850">
    <property type="entry name" value="MFS"/>
    <property type="match status" value="1"/>
</dbReference>
<keyword evidence="9" id="KW-1185">Reference proteome</keyword>
<feature type="transmembrane region" description="Helical" evidence="6">
    <location>
        <begin position="235"/>
        <end position="256"/>
    </location>
</feature>
<feature type="transmembrane region" description="Helical" evidence="6">
    <location>
        <begin position="70"/>
        <end position="90"/>
    </location>
</feature>
<dbReference type="GO" id="GO:0022857">
    <property type="term" value="F:transmembrane transporter activity"/>
    <property type="evidence" value="ECO:0007669"/>
    <property type="project" value="InterPro"/>
</dbReference>
<feature type="transmembrane region" description="Helical" evidence="6">
    <location>
        <begin position="268"/>
        <end position="290"/>
    </location>
</feature>
<dbReference type="AlphaFoldDB" id="A0A6S7DQH1"/>
<dbReference type="InterPro" id="IPR036259">
    <property type="entry name" value="MFS_trans_sf"/>
</dbReference>
<reference evidence="8 9" key="1">
    <citation type="submission" date="2020-04" db="EMBL/GenBank/DDBJ databases">
        <authorList>
            <person name="De Canck E."/>
        </authorList>
    </citation>
    <scope>NUCLEOTIDE SEQUENCE [LARGE SCALE GENOMIC DNA]</scope>
    <source>
        <strain evidence="8 9">LMG 26788</strain>
    </source>
</reference>
<evidence type="ECO:0000259" key="7">
    <source>
        <dbReference type="PROSITE" id="PS50850"/>
    </source>
</evidence>
<evidence type="ECO:0000256" key="4">
    <source>
        <dbReference type="ARBA" id="ARBA00022989"/>
    </source>
</evidence>
<dbReference type="InterPro" id="IPR050189">
    <property type="entry name" value="MFS_Efflux_Transporters"/>
</dbReference>
<proteinExistence type="predicted"/>
<evidence type="ECO:0000256" key="5">
    <source>
        <dbReference type="ARBA" id="ARBA00023136"/>
    </source>
</evidence>
<evidence type="ECO:0000256" key="6">
    <source>
        <dbReference type="SAM" id="Phobius"/>
    </source>
</evidence>
<feature type="domain" description="Major facilitator superfamily (MFS) profile" evidence="7">
    <location>
        <begin position="36"/>
        <end position="409"/>
    </location>
</feature>
<dbReference type="CDD" id="cd17320">
    <property type="entry name" value="MFS_MdfA_MDR_like"/>
    <property type="match status" value="1"/>
</dbReference>
<evidence type="ECO:0000256" key="2">
    <source>
        <dbReference type="ARBA" id="ARBA00022475"/>
    </source>
</evidence>
<feature type="transmembrane region" description="Helical" evidence="6">
    <location>
        <begin position="326"/>
        <end position="351"/>
    </location>
</feature>
<dbReference type="GO" id="GO:0005886">
    <property type="term" value="C:plasma membrane"/>
    <property type="evidence" value="ECO:0007669"/>
    <property type="project" value="UniProtKB-SubCell"/>
</dbReference>
<name>A0A6S7DQH1_9BURK</name>
<sequence length="409" mass="42319">MPWRAYASVFLRDGGIMASPSSFSSSSSCTTGALPPPWLVIALLALPQIAETILAPALPDLARHWRLDPAATQPVMGVFFVGFAAGVLLWGHLADTRGRRPAMLAGLAVGLAGTLGALAAPSYPCLLAGRFVQALGLAACSVVTQTVLRDCLDGQRLTHYFVTLGAVLAWSPAVGPLTGQLLADWRGYPGVLAAIAAGVALLLGAVVWRWAETRPAPAGPVALAALARRMLGDAALRLAVLRVAGLNLLVFSFYAAGPFMTGRLPGLGFGWVGLGVALAGCLGAAANRRLPATANAARRVRHGLRCVALGATAQALAMAWQPQPGWLWAATALPVFAGYGLAIPNLLGPALRRYGDCLGRAGALFGLAYYSLLGLGLAATSWLPFDTPLPLSLAWLAVAGCLLLARERG</sequence>
<evidence type="ECO:0000256" key="1">
    <source>
        <dbReference type="ARBA" id="ARBA00004651"/>
    </source>
</evidence>
<keyword evidence="2" id="KW-1003">Cell membrane</keyword>
<dbReference type="Proteomes" id="UP000494203">
    <property type="component" value="Unassembled WGS sequence"/>
</dbReference>
<dbReference type="PANTHER" id="PTHR43124:SF3">
    <property type="entry name" value="CHLORAMPHENICOL EFFLUX PUMP RV0191"/>
    <property type="match status" value="1"/>
</dbReference>
<dbReference type="Gene3D" id="1.20.1720.10">
    <property type="entry name" value="Multidrug resistance protein D"/>
    <property type="match status" value="1"/>
</dbReference>
<feature type="transmembrane region" description="Helical" evidence="6">
    <location>
        <begin position="363"/>
        <end position="383"/>
    </location>
</feature>
<organism evidence="8 9">
    <name type="scientific">Achromobacter pulmonis</name>
    <dbReference type="NCBI Taxonomy" id="1389932"/>
    <lineage>
        <taxon>Bacteria</taxon>
        <taxon>Pseudomonadati</taxon>
        <taxon>Pseudomonadota</taxon>
        <taxon>Betaproteobacteria</taxon>
        <taxon>Burkholderiales</taxon>
        <taxon>Alcaligenaceae</taxon>
        <taxon>Achromobacter</taxon>
    </lineage>
</organism>
<evidence type="ECO:0000313" key="8">
    <source>
        <dbReference type="EMBL" id="CAB3847498.1"/>
    </source>
</evidence>
<comment type="subcellular location">
    <subcellularLocation>
        <location evidence="1">Cell membrane</location>
        <topology evidence="1">Multi-pass membrane protein</topology>
    </subcellularLocation>
</comment>
<feature type="transmembrane region" description="Helical" evidence="6">
    <location>
        <begin position="188"/>
        <end position="208"/>
    </location>
</feature>
<dbReference type="PRINTS" id="PR01036">
    <property type="entry name" value="TCRTETB"/>
</dbReference>
<feature type="transmembrane region" description="Helical" evidence="6">
    <location>
        <begin position="389"/>
        <end position="405"/>
    </location>
</feature>
<feature type="transmembrane region" description="Helical" evidence="6">
    <location>
        <begin position="302"/>
        <end position="320"/>
    </location>
</feature>
<protein>
    <submittedName>
        <fullName evidence="8">Multidrug resistance protein MdtL</fullName>
    </submittedName>
</protein>
<dbReference type="InterPro" id="IPR011701">
    <property type="entry name" value="MFS"/>
</dbReference>
<dbReference type="SUPFAM" id="SSF103473">
    <property type="entry name" value="MFS general substrate transporter"/>
    <property type="match status" value="1"/>
</dbReference>
<keyword evidence="3 6" id="KW-0812">Transmembrane</keyword>
<evidence type="ECO:0000313" key="9">
    <source>
        <dbReference type="Proteomes" id="UP000494203"/>
    </source>
</evidence>
<dbReference type="Pfam" id="PF07690">
    <property type="entry name" value="MFS_1"/>
    <property type="match status" value="1"/>
</dbReference>
<evidence type="ECO:0000256" key="3">
    <source>
        <dbReference type="ARBA" id="ARBA00022692"/>
    </source>
</evidence>
<feature type="transmembrane region" description="Helical" evidence="6">
    <location>
        <begin position="160"/>
        <end position="182"/>
    </location>
</feature>